<dbReference type="Proteomes" id="UP001299608">
    <property type="component" value="Unassembled WGS sequence"/>
</dbReference>
<reference evidence="1" key="1">
    <citation type="submission" date="2022-01" db="EMBL/GenBank/DDBJ databases">
        <title>Collection of gut derived symbiotic bacterial strains cultured from healthy donors.</title>
        <authorList>
            <person name="Lin H."/>
            <person name="Kohout C."/>
            <person name="Waligurski E."/>
            <person name="Pamer E.G."/>
        </authorList>
    </citation>
    <scope>NUCLEOTIDE SEQUENCE</scope>
    <source>
        <strain evidence="1">DFI.6.55</strain>
    </source>
</reference>
<protein>
    <recommendedName>
        <fullName evidence="3">Tetratricopeptide repeat protein</fullName>
    </recommendedName>
</protein>
<dbReference type="SUPFAM" id="SSF48452">
    <property type="entry name" value="TPR-like"/>
    <property type="match status" value="1"/>
</dbReference>
<accession>A0AAW5C3M8</accession>
<evidence type="ECO:0008006" key="3">
    <source>
        <dbReference type="Google" id="ProtNLM"/>
    </source>
</evidence>
<organism evidence="1 2">
    <name type="scientific">Enterocloster aldenensis</name>
    <dbReference type="NCBI Taxonomy" id="358742"/>
    <lineage>
        <taxon>Bacteria</taxon>
        <taxon>Bacillati</taxon>
        <taxon>Bacillota</taxon>
        <taxon>Clostridia</taxon>
        <taxon>Lachnospirales</taxon>
        <taxon>Lachnospiraceae</taxon>
        <taxon>Enterocloster</taxon>
    </lineage>
</organism>
<sequence length="494" mass="57042">MKQKPDNETNPRTPSTLLEALEKWHEDDQFQDIIDAIEALPKEQQTPELISQLARAYNNLAEPGDRHLFKKAVELLKAVEEEYAGEHNWNYRMGYALYYLDQEYRAKYYFEKALEYRPGDEDTLEMISLCRKVLALPNAMKPFCERVKEGWQSFLEGEWKLRQMLDAKQGGEPVADLCHQLLSPAFAGLYFEVGCNGGRYDLILSPEGDKSRIFKLIYLMEHAPKEVHKNWNILVGRQPANGFVLRMYDRDIGTEDARVWVEELEDKQIGLSIYCEKLLPLLKENENQAYSLMSVLLDQAIGEIPAIRYVGYMDLLEAPQEGEDICLEDLLEYIKKDRETVTADQMCHWYSAYEMKPSEEEEWDLREDVYAGVTTCIPVVSAYYRGDDGIMEDFHQDGAVPAFFYYPLEGIPRNQILDLRDKLEQEISEKCGDAVVFTGGATGTEFGYLDFIAWNLTAVLDAAVEVFRNQPVKEALFHTFRRNVGSIWIKKEEA</sequence>
<comment type="caution">
    <text evidence="1">The sequence shown here is derived from an EMBL/GenBank/DDBJ whole genome shotgun (WGS) entry which is preliminary data.</text>
</comment>
<name>A0AAW5C3M8_9FIRM</name>
<evidence type="ECO:0000313" key="2">
    <source>
        <dbReference type="Proteomes" id="UP001299608"/>
    </source>
</evidence>
<dbReference type="InterPro" id="IPR011990">
    <property type="entry name" value="TPR-like_helical_dom_sf"/>
</dbReference>
<dbReference type="AlphaFoldDB" id="A0AAW5C3M8"/>
<dbReference type="Gene3D" id="1.25.40.10">
    <property type="entry name" value="Tetratricopeptide repeat domain"/>
    <property type="match status" value="1"/>
</dbReference>
<gene>
    <name evidence="1" type="ORF">L0N08_16895</name>
</gene>
<dbReference type="RefSeq" id="WP_238053688.1">
    <property type="nucleotide sequence ID" value="NZ_JAKNGE010000021.1"/>
</dbReference>
<dbReference type="EMBL" id="JAKNGE010000021">
    <property type="protein sequence ID" value="MCG4747106.1"/>
    <property type="molecule type" value="Genomic_DNA"/>
</dbReference>
<proteinExistence type="predicted"/>
<evidence type="ECO:0000313" key="1">
    <source>
        <dbReference type="EMBL" id="MCG4747106.1"/>
    </source>
</evidence>